<dbReference type="Gene3D" id="1.10.1410.20">
    <property type="entry name" value="2'-5'-oligoadenylate synthetase 1, domain 2"/>
    <property type="match status" value="1"/>
</dbReference>
<dbReference type="PANTHER" id="PTHR11258">
    <property type="entry name" value="2-5 OLIGOADENYLATE SYNTHETASE"/>
    <property type="match status" value="1"/>
</dbReference>
<accession>A0AAN0J354</accession>
<dbReference type="EnsemblMetazoa" id="XM_019995604.1">
    <property type="protein sequence ID" value="XP_019851163.1"/>
    <property type="gene ID" value="LOC109581478"/>
</dbReference>
<dbReference type="SUPFAM" id="SSF81631">
    <property type="entry name" value="PAP/OAS1 substrate-binding domain"/>
    <property type="match status" value="1"/>
</dbReference>
<dbReference type="Gene3D" id="3.30.460.10">
    <property type="entry name" value="Beta Polymerase, domain 2"/>
    <property type="match status" value="1"/>
</dbReference>
<dbReference type="InterPro" id="IPR018952">
    <property type="entry name" value="2-5-oligoAdlate_synth_1_dom2/C"/>
</dbReference>
<protein>
    <recommendedName>
        <fullName evidence="2">2'-5'-oligoadenylate synthetase 1 domain-containing protein</fullName>
    </recommendedName>
</protein>
<reference evidence="3" key="2">
    <citation type="submission" date="2024-06" db="UniProtKB">
        <authorList>
            <consortium name="EnsemblMetazoa"/>
        </authorList>
    </citation>
    <scope>IDENTIFICATION</scope>
</reference>
<dbReference type="PROSITE" id="PS50152">
    <property type="entry name" value="25A_SYNTH_3"/>
    <property type="match status" value="1"/>
</dbReference>
<evidence type="ECO:0000313" key="3">
    <source>
        <dbReference type="EnsemblMetazoa" id="XP_019851163.1"/>
    </source>
</evidence>
<dbReference type="SUPFAM" id="SSF81301">
    <property type="entry name" value="Nucleotidyltransferase"/>
    <property type="match status" value="1"/>
</dbReference>
<organism evidence="3 4">
    <name type="scientific">Amphimedon queenslandica</name>
    <name type="common">Sponge</name>
    <dbReference type="NCBI Taxonomy" id="400682"/>
    <lineage>
        <taxon>Eukaryota</taxon>
        <taxon>Metazoa</taxon>
        <taxon>Porifera</taxon>
        <taxon>Demospongiae</taxon>
        <taxon>Heteroscleromorpha</taxon>
        <taxon>Haplosclerida</taxon>
        <taxon>Niphatidae</taxon>
        <taxon>Amphimedon</taxon>
    </lineage>
</organism>
<evidence type="ECO:0000259" key="2">
    <source>
        <dbReference type="Pfam" id="PF10421"/>
    </source>
</evidence>
<dbReference type="InterPro" id="IPR043519">
    <property type="entry name" value="NT_sf"/>
</dbReference>
<evidence type="ECO:0000256" key="1">
    <source>
        <dbReference type="ARBA" id="ARBA00009526"/>
    </source>
</evidence>
<keyword evidence="4" id="KW-1185">Reference proteome</keyword>
<dbReference type="GO" id="GO:0005829">
    <property type="term" value="C:cytosol"/>
    <property type="evidence" value="ECO:0007669"/>
    <property type="project" value="TreeGrafter"/>
</dbReference>
<dbReference type="PANTHER" id="PTHR11258:SF11">
    <property type="entry name" value="C2H2-TYPE DOMAIN-CONTAINING PROTEIN"/>
    <property type="match status" value="1"/>
</dbReference>
<sequence>MATIDYANRCVDELVRTFHQYLKEDTRLTPAEIIKGGSLGHGTAIPGDFDLDLVLYSRDIDPEVVLEIGVDNILDRLDVFLRRRLPEAYVHVKKTSFSLQFKLNGVIDVDLLPSPYWGEDPDQFHRFLEDKGEKERMKFSCSAAKWQVKFFKEQPNEVKEYIKRFKAWRNLHWPKGQDAVGRPKSYLLGLLMIRAYEKSKDKSIQSIERELKSMIRNHEKIDIKWNDGYYDWTYRLTREEFQSLLGNRFTLISSSNGVDVVYDNKQQRQRNYYPQKVPSILDVANPFNDVYVSGIGNYHCKDPQGSFHPGTGKWSPLVGKIDTFSLSKPLEYYNN</sequence>
<dbReference type="InterPro" id="IPR006116">
    <property type="entry name" value="NT_2-5OAS_ClassI-CCAase"/>
</dbReference>
<proteinExistence type="inferred from homology"/>
<dbReference type="GeneID" id="109581478"/>
<name>A0AAN0J354_AMPQE</name>
<dbReference type="KEGG" id="aqu:109581478"/>
<reference evidence="4" key="1">
    <citation type="journal article" date="2010" name="Nature">
        <title>The Amphimedon queenslandica genome and the evolution of animal complexity.</title>
        <authorList>
            <person name="Srivastava M."/>
            <person name="Simakov O."/>
            <person name="Chapman J."/>
            <person name="Fahey B."/>
            <person name="Gauthier M.E."/>
            <person name="Mitros T."/>
            <person name="Richards G.S."/>
            <person name="Conaco C."/>
            <person name="Dacre M."/>
            <person name="Hellsten U."/>
            <person name="Larroux C."/>
            <person name="Putnam N.H."/>
            <person name="Stanke M."/>
            <person name="Adamska M."/>
            <person name="Darling A."/>
            <person name="Degnan S.M."/>
            <person name="Oakley T.H."/>
            <person name="Plachetzki D.C."/>
            <person name="Zhai Y."/>
            <person name="Adamski M."/>
            <person name="Calcino A."/>
            <person name="Cummins S.F."/>
            <person name="Goodstein D.M."/>
            <person name="Harris C."/>
            <person name="Jackson D.J."/>
            <person name="Leys S.P."/>
            <person name="Shu S."/>
            <person name="Woodcroft B.J."/>
            <person name="Vervoort M."/>
            <person name="Kosik K.S."/>
            <person name="Manning G."/>
            <person name="Degnan B.M."/>
            <person name="Rokhsar D.S."/>
        </authorList>
    </citation>
    <scope>NUCLEOTIDE SEQUENCE [LARGE SCALE GENOMIC DNA]</scope>
</reference>
<dbReference type="GO" id="GO:0003725">
    <property type="term" value="F:double-stranded RNA binding"/>
    <property type="evidence" value="ECO:0007669"/>
    <property type="project" value="TreeGrafter"/>
</dbReference>
<comment type="similarity">
    <text evidence="1">Belongs to the 2-5A synthase family.</text>
</comment>
<dbReference type="GO" id="GO:0016020">
    <property type="term" value="C:membrane"/>
    <property type="evidence" value="ECO:0007669"/>
    <property type="project" value="TreeGrafter"/>
</dbReference>
<dbReference type="Proteomes" id="UP000007879">
    <property type="component" value="Unassembled WGS sequence"/>
</dbReference>
<dbReference type="GO" id="GO:0001730">
    <property type="term" value="F:2'-5'-oligoadenylate synthetase activity"/>
    <property type="evidence" value="ECO:0007669"/>
    <property type="project" value="TreeGrafter"/>
</dbReference>
<dbReference type="Pfam" id="PF10421">
    <property type="entry name" value="OAS1_C"/>
    <property type="match status" value="1"/>
</dbReference>
<dbReference type="GO" id="GO:0005654">
    <property type="term" value="C:nucleoplasm"/>
    <property type="evidence" value="ECO:0007669"/>
    <property type="project" value="TreeGrafter"/>
</dbReference>
<feature type="domain" description="2'-5'-oligoadenylate synthetase 1" evidence="2">
    <location>
        <begin position="127"/>
        <end position="242"/>
    </location>
</feature>
<dbReference type="CDD" id="cd05400">
    <property type="entry name" value="NT_2-5OAS_ClassI-CCAase"/>
    <property type="match status" value="1"/>
</dbReference>
<dbReference type="AlphaFoldDB" id="A0AAN0J354"/>
<dbReference type="RefSeq" id="XP_019851163.1">
    <property type="nucleotide sequence ID" value="XM_019995604.1"/>
</dbReference>
<evidence type="ECO:0000313" key="4">
    <source>
        <dbReference type="Proteomes" id="UP000007879"/>
    </source>
</evidence>